<dbReference type="AlphaFoldDB" id="A0A135HRH5"/>
<dbReference type="PANTHER" id="PTHR43163:SF6">
    <property type="entry name" value="DIPEPTIDE TRANSPORT SYSTEM PERMEASE PROTEIN DPPB-RELATED"/>
    <property type="match status" value="1"/>
</dbReference>
<evidence type="ECO:0000256" key="4">
    <source>
        <dbReference type="ARBA" id="ARBA00022692"/>
    </source>
</evidence>
<dbReference type="SUPFAM" id="SSF161098">
    <property type="entry name" value="MetI-like"/>
    <property type="match status" value="1"/>
</dbReference>
<organism evidence="9 10">
    <name type="scientific">Paramesorhizobium deserti</name>
    <dbReference type="NCBI Taxonomy" id="1494590"/>
    <lineage>
        <taxon>Bacteria</taxon>
        <taxon>Pseudomonadati</taxon>
        <taxon>Pseudomonadota</taxon>
        <taxon>Alphaproteobacteria</taxon>
        <taxon>Hyphomicrobiales</taxon>
        <taxon>Phyllobacteriaceae</taxon>
        <taxon>Paramesorhizobium</taxon>
    </lineage>
</organism>
<name>A0A135HRH5_9HYPH</name>
<feature type="transmembrane region" description="Helical" evidence="7">
    <location>
        <begin position="130"/>
        <end position="157"/>
    </location>
</feature>
<comment type="subcellular location">
    <subcellularLocation>
        <location evidence="1 7">Cell membrane</location>
        <topology evidence="1 7">Multi-pass membrane protein</topology>
    </subcellularLocation>
</comment>
<dbReference type="InterPro" id="IPR035906">
    <property type="entry name" value="MetI-like_sf"/>
</dbReference>
<dbReference type="PROSITE" id="PS50928">
    <property type="entry name" value="ABC_TM1"/>
    <property type="match status" value="1"/>
</dbReference>
<dbReference type="InterPro" id="IPR000515">
    <property type="entry name" value="MetI-like"/>
</dbReference>
<feature type="transmembrane region" description="Helical" evidence="7">
    <location>
        <begin position="169"/>
        <end position="191"/>
    </location>
</feature>
<accession>A0A135HRH5</accession>
<evidence type="ECO:0000256" key="1">
    <source>
        <dbReference type="ARBA" id="ARBA00004651"/>
    </source>
</evidence>
<dbReference type="OrthoDB" id="9807402at2"/>
<keyword evidence="6 7" id="KW-0472">Membrane</keyword>
<dbReference type="Pfam" id="PF19300">
    <property type="entry name" value="BPD_transp_1_N"/>
    <property type="match status" value="1"/>
</dbReference>
<dbReference type="PANTHER" id="PTHR43163">
    <property type="entry name" value="DIPEPTIDE TRANSPORT SYSTEM PERMEASE PROTEIN DPPB-RELATED"/>
    <property type="match status" value="1"/>
</dbReference>
<keyword evidence="10" id="KW-1185">Reference proteome</keyword>
<reference evidence="9 10" key="1">
    <citation type="submission" date="2015-11" db="EMBL/GenBank/DDBJ databases">
        <title>Draft genome sequence of Paramesorhizobium deserti A-3-E, a strain highly resistant to diverse beta-lactam antibiotics.</title>
        <authorList>
            <person name="Lv R."/>
            <person name="Yang X."/>
            <person name="Fang N."/>
            <person name="Guo J."/>
            <person name="Luo X."/>
            <person name="Peng F."/>
            <person name="Yang R."/>
            <person name="Cui Y."/>
            <person name="Fang C."/>
            <person name="Song Y."/>
        </authorList>
    </citation>
    <scope>NUCLEOTIDE SEQUENCE [LARGE SCALE GENOMIC DNA]</scope>
    <source>
        <strain evidence="9 10">A-3-E</strain>
    </source>
</reference>
<keyword evidence="5 7" id="KW-1133">Transmembrane helix</keyword>
<evidence type="ECO:0000313" key="10">
    <source>
        <dbReference type="Proteomes" id="UP000070107"/>
    </source>
</evidence>
<evidence type="ECO:0000256" key="3">
    <source>
        <dbReference type="ARBA" id="ARBA00022475"/>
    </source>
</evidence>
<comment type="similarity">
    <text evidence="7">Belongs to the binding-protein-dependent transport system permease family.</text>
</comment>
<dbReference type="EMBL" id="LNTU01000037">
    <property type="protein sequence ID" value="KXF75809.1"/>
    <property type="molecule type" value="Genomic_DNA"/>
</dbReference>
<dbReference type="Proteomes" id="UP000070107">
    <property type="component" value="Unassembled WGS sequence"/>
</dbReference>
<feature type="transmembrane region" description="Helical" evidence="7">
    <location>
        <begin position="230"/>
        <end position="252"/>
    </location>
</feature>
<sequence>MTVFILKRLGLAFLVALAVSAIAFFLLRMSGDVAIAIAGEGARDVDIEAARRLHGLDRPPIVQYAAWLIETLRGDFGQSIFFKTDVLSLVWAKMPVTLLLGIMSLGFALAVSIPLGVLAAVFANSWIDRLALSLAVVGQALPNFFFALILVMLFSIMLRWLPVSGSSTWSHYVMPMIALGYYVTPAFMRLVRAGMIEVLSSDYIRTARAKGLPARVVIFKHALRNAVMPVVALSAVQLGYLLGGSVVIETVFALDGLGFLAYQSITHKDFPVIQAVVMLLSVLYVLLTLLGDIANAWLNPRLRVS</sequence>
<proteinExistence type="inferred from homology"/>
<evidence type="ECO:0000256" key="5">
    <source>
        <dbReference type="ARBA" id="ARBA00022989"/>
    </source>
</evidence>
<dbReference type="Pfam" id="PF00528">
    <property type="entry name" value="BPD_transp_1"/>
    <property type="match status" value="1"/>
</dbReference>
<dbReference type="Gene3D" id="1.10.3720.10">
    <property type="entry name" value="MetI-like"/>
    <property type="match status" value="1"/>
</dbReference>
<evidence type="ECO:0000256" key="2">
    <source>
        <dbReference type="ARBA" id="ARBA00022448"/>
    </source>
</evidence>
<comment type="caution">
    <text evidence="9">The sequence shown here is derived from an EMBL/GenBank/DDBJ whole genome shotgun (WGS) entry which is preliminary data.</text>
</comment>
<dbReference type="InterPro" id="IPR045621">
    <property type="entry name" value="BPD_transp_1_N"/>
</dbReference>
<dbReference type="GO" id="GO:0071916">
    <property type="term" value="F:dipeptide transmembrane transporter activity"/>
    <property type="evidence" value="ECO:0007669"/>
    <property type="project" value="TreeGrafter"/>
</dbReference>
<evidence type="ECO:0000256" key="7">
    <source>
        <dbReference type="RuleBase" id="RU363032"/>
    </source>
</evidence>
<gene>
    <name evidence="9" type="ORF">ATN84_17765</name>
</gene>
<keyword evidence="4 7" id="KW-0812">Transmembrane</keyword>
<keyword evidence="2 7" id="KW-0813">Transport</keyword>
<evidence type="ECO:0000313" key="9">
    <source>
        <dbReference type="EMBL" id="KXF75809.1"/>
    </source>
</evidence>
<feature type="transmembrane region" description="Helical" evidence="7">
    <location>
        <begin position="98"/>
        <end position="123"/>
    </location>
</feature>
<dbReference type="GO" id="GO:0005886">
    <property type="term" value="C:plasma membrane"/>
    <property type="evidence" value="ECO:0007669"/>
    <property type="project" value="UniProtKB-SubCell"/>
</dbReference>
<feature type="transmembrane region" description="Helical" evidence="7">
    <location>
        <begin position="272"/>
        <end position="298"/>
    </location>
</feature>
<feature type="domain" description="ABC transmembrane type-1" evidence="8">
    <location>
        <begin position="94"/>
        <end position="291"/>
    </location>
</feature>
<keyword evidence="3" id="KW-1003">Cell membrane</keyword>
<dbReference type="STRING" id="1494590.ATN84_17765"/>
<protein>
    <submittedName>
        <fullName evidence="9">ABC transporter permease</fullName>
    </submittedName>
</protein>
<evidence type="ECO:0000256" key="6">
    <source>
        <dbReference type="ARBA" id="ARBA00023136"/>
    </source>
</evidence>
<evidence type="ECO:0000259" key="8">
    <source>
        <dbReference type="PROSITE" id="PS50928"/>
    </source>
</evidence>
<dbReference type="CDD" id="cd06261">
    <property type="entry name" value="TM_PBP2"/>
    <property type="match status" value="1"/>
</dbReference>
<dbReference type="RefSeq" id="WP_068884071.1">
    <property type="nucleotide sequence ID" value="NZ_LNTU01000037.1"/>
</dbReference>